<name>A0A6L8LTG3_9VIBR</name>
<dbReference type="InterPro" id="IPR006224">
    <property type="entry name" value="PsdUridine_synth_RluA-like_CS"/>
</dbReference>
<comment type="caution">
    <text evidence="3">The sequence shown here is derived from an EMBL/GenBank/DDBJ whole genome shotgun (WGS) entry which is preliminary data.</text>
</comment>
<reference evidence="3 4" key="1">
    <citation type="submission" date="2020-01" db="EMBL/GenBank/DDBJ databases">
        <title>Draft Genome Sequence of Vibrio sp. strain OCN044, Isolated from a Healthy Coral at Palmyra Atoll.</title>
        <authorList>
            <person name="Videau P."/>
            <person name="Loughran R."/>
            <person name="Esquivel A."/>
            <person name="Deadmond M."/>
            <person name="Paddock B.E."/>
            <person name="Saw J.H."/>
            <person name="Ushijima B."/>
        </authorList>
    </citation>
    <scope>NUCLEOTIDE SEQUENCE [LARGE SCALE GENOMIC DNA]</scope>
    <source>
        <strain evidence="3 4">OCN044</strain>
    </source>
</reference>
<dbReference type="PANTHER" id="PTHR21600">
    <property type="entry name" value="MITOCHONDRIAL RNA PSEUDOURIDINE SYNTHASE"/>
    <property type="match status" value="1"/>
</dbReference>
<dbReference type="InterPro" id="IPR020103">
    <property type="entry name" value="PsdUridine_synth_cat_dom_sf"/>
</dbReference>
<proteinExistence type="predicted"/>
<dbReference type="InterPro" id="IPR006145">
    <property type="entry name" value="PsdUridine_synth_RsuA/RluA"/>
</dbReference>
<sequence>MHHSLSLFTPFNACIDEYSLPEKFTFPFFYEPHPLCKLAASELQQYLLTQSEWVHNFGLNSHSDGVGKMFGVLIVKSPQGEVGYLSAFSGKVAGQSELTHFVPPVFDMFAKQSFFHADNKEIMSINDQIDTLNSGTQLTELASQVEKLESNYKKEESTHRAKMIANRAERKLQRQDAQSHLNGAELERVLDSLAKQSVDDKNTLKYLKLEWQDKIDQVKSEWQKLDHELNQLKDKRKTLSNALQHKLFEQYRFLNILAEEKSLNSIFEGITPPAGAGECAAPKLLHYAFKHGFKPLAMAEFWWGKSPASEIRQHKTFYPSCHSKCQPILGHMLQGMDVDDNPLEKAWAEHYTMDIVFEDEALVVINKPAGLLSIPGKTIQDSAITRLQKLYPSAEGPFVIHRLDMATSGLLVFALTKRANKSLQKQFITRTVEKRYVAIVQGEVQDQSGQISLPMRGDPDDRPRQLVCFEHGKPAETYWECVEVKEGQSRLYLYPKTGRTHQLRVHCAHHLGLNMPMYGDGLYGQRAKRLHLHAQRLVIEHPYTKERMTFEAETPF</sequence>
<evidence type="ECO:0000256" key="1">
    <source>
        <dbReference type="SAM" id="Coils"/>
    </source>
</evidence>
<keyword evidence="4" id="KW-1185">Reference proteome</keyword>
<organism evidence="3 4">
    <name type="scientific">Vibrio tetraodonis subsp. pristinus</name>
    <dbReference type="NCBI Taxonomy" id="2695891"/>
    <lineage>
        <taxon>Bacteria</taxon>
        <taxon>Pseudomonadati</taxon>
        <taxon>Pseudomonadota</taxon>
        <taxon>Gammaproteobacteria</taxon>
        <taxon>Vibrionales</taxon>
        <taxon>Vibrionaceae</taxon>
        <taxon>Vibrio</taxon>
    </lineage>
</organism>
<dbReference type="PROSITE" id="PS01129">
    <property type="entry name" value="PSI_RLU"/>
    <property type="match status" value="1"/>
</dbReference>
<dbReference type="SUPFAM" id="SSF55120">
    <property type="entry name" value="Pseudouridine synthase"/>
    <property type="match status" value="1"/>
</dbReference>
<dbReference type="Proteomes" id="UP000478571">
    <property type="component" value="Unassembled WGS sequence"/>
</dbReference>
<dbReference type="Gene3D" id="3.30.2350.10">
    <property type="entry name" value="Pseudouridine synthase"/>
    <property type="match status" value="1"/>
</dbReference>
<dbReference type="GO" id="GO:0003723">
    <property type="term" value="F:RNA binding"/>
    <property type="evidence" value="ECO:0007669"/>
    <property type="project" value="InterPro"/>
</dbReference>
<dbReference type="InterPro" id="IPR050188">
    <property type="entry name" value="RluA_PseudoU_synthase"/>
</dbReference>
<dbReference type="EMBL" id="WWEU01000002">
    <property type="protein sequence ID" value="MYM58995.1"/>
    <property type="molecule type" value="Genomic_DNA"/>
</dbReference>
<protein>
    <submittedName>
        <fullName evidence="3">RNA pseudouridine synthase</fullName>
    </submittedName>
</protein>
<feature type="coiled-coil region" evidence="1">
    <location>
        <begin position="215"/>
        <end position="242"/>
    </location>
</feature>
<feature type="domain" description="Pseudouridine synthase RsuA/RluA-like" evidence="2">
    <location>
        <begin position="362"/>
        <end position="509"/>
    </location>
</feature>
<dbReference type="RefSeq" id="WP_160928386.1">
    <property type="nucleotide sequence ID" value="NZ_WWEU01000002.1"/>
</dbReference>
<dbReference type="GO" id="GO:0140098">
    <property type="term" value="F:catalytic activity, acting on RNA"/>
    <property type="evidence" value="ECO:0007669"/>
    <property type="project" value="UniProtKB-ARBA"/>
</dbReference>
<dbReference type="GO" id="GO:0000455">
    <property type="term" value="P:enzyme-directed rRNA pseudouridine synthesis"/>
    <property type="evidence" value="ECO:0007669"/>
    <property type="project" value="TreeGrafter"/>
</dbReference>
<evidence type="ECO:0000259" key="2">
    <source>
        <dbReference type="Pfam" id="PF00849"/>
    </source>
</evidence>
<accession>A0A6L8LTG3</accession>
<evidence type="ECO:0000313" key="4">
    <source>
        <dbReference type="Proteomes" id="UP000478571"/>
    </source>
</evidence>
<dbReference type="GO" id="GO:0009982">
    <property type="term" value="F:pseudouridine synthase activity"/>
    <property type="evidence" value="ECO:0007669"/>
    <property type="project" value="InterPro"/>
</dbReference>
<gene>
    <name evidence="3" type="ORF">GTG28_07140</name>
</gene>
<dbReference type="Pfam" id="PF00849">
    <property type="entry name" value="PseudoU_synth_2"/>
    <property type="match status" value="1"/>
</dbReference>
<evidence type="ECO:0000313" key="3">
    <source>
        <dbReference type="EMBL" id="MYM58995.1"/>
    </source>
</evidence>
<dbReference type="PANTHER" id="PTHR21600:SF89">
    <property type="entry name" value="RIBOSOMAL LARGE SUBUNIT PSEUDOURIDINE SYNTHASE A"/>
    <property type="match status" value="1"/>
</dbReference>
<dbReference type="CDD" id="cd02869">
    <property type="entry name" value="PseudoU_synth_RluA_like"/>
    <property type="match status" value="1"/>
</dbReference>
<dbReference type="AlphaFoldDB" id="A0A6L8LTG3"/>
<keyword evidence="1" id="KW-0175">Coiled coil</keyword>